<comment type="caution">
    <text evidence="9">The sequence shown here is derived from an EMBL/GenBank/DDBJ whole genome shotgun (WGS) entry which is preliminary data.</text>
</comment>
<gene>
    <name evidence="9" type="primary">holA</name>
    <name evidence="9" type="ORF">H9964_07765</name>
</gene>
<organism evidence="9 10">
    <name type="scientific">Candidatus Gallimonas intestinavium</name>
    <dbReference type="NCBI Taxonomy" id="2838603"/>
    <lineage>
        <taxon>Bacteria</taxon>
        <taxon>Bacillati</taxon>
        <taxon>Bacillota</taxon>
        <taxon>Clostridia</taxon>
        <taxon>Candidatus Gallimonas</taxon>
    </lineage>
</organism>
<keyword evidence="2 9" id="KW-0808">Transferase</keyword>
<evidence type="ECO:0000313" key="9">
    <source>
        <dbReference type="EMBL" id="HIZ73463.1"/>
    </source>
</evidence>
<proteinExistence type="inferred from homology"/>
<dbReference type="PANTHER" id="PTHR34388">
    <property type="entry name" value="DNA POLYMERASE III SUBUNIT DELTA"/>
    <property type="match status" value="1"/>
</dbReference>
<dbReference type="InterPro" id="IPR005790">
    <property type="entry name" value="DNA_polIII_delta"/>
</dbReference>
<evidence type="ECO:0000259" key="8">
    <source>
        <dbReference type="Pfam" id="PF21694"/>
    </source>
</evidence>
<keyword evidence="5" id="KW-0239">DNA-directed DNA polymerase</keyword>
<protein>
    <recommendedName>
        <fullName evidence="1">DNA-directed DNA polymerase</fullName>
        <ecNumber evidence="1">2.7.7.7</ecNumber>
    </recommendedName>
</protein>
<dbReference type="PANTHER" id="PTHR34388:SF1">
    <property type="entry name" value="DNA POLYMERASE III SUBUNIT DELTA"/>
    <property type="match status" value="1"/>
</dbReference>
<dbReference type="EC" id="2.7.7.7" evidence="1"/>
<evidence type="ECO:0000256" key="4">
    <source>
        <dbReference type="ARBA" id="ARBA00022705"/>
    </source>
</evidence>
<dbReference type="GO" id="GO:0006261">
    <property type="term" value="P:DNA-templated DNA replication"/>
    <property type="evidence" value="ECO:0007669"/>
    <property type="project" value="TreeGrafter"/>
</dbReference>
<reference evidence="9" key="1">
    <citation type="journal article" date="2021" name="PeerJ">
        <title>Extensive microbial diversity within the chicken gut microbiome revealed by metagenomics and culture.</title>
        <authorList>
            <person name="Gilroy R."/>
            <person name="Ravi A."/>
            <person name="Getino M."/>
            <person name="Pursley I."/>
            <person name="Horton D.L."/>
            <person name="Alikhan N.F."/>
            <person name="Baker D."/>
            <person name="Gharbi K."/>
            <person name="Hall N."/>
            <person name="Watson M."/>
            <person name="Adriaenssens E.M."/>
            <person name="Foster-Nyarko E."/>
            <person name="Jarju S."/>
            <person name="Secka A."/>
            <person name="Antonio M."/>
            <person name="Oren A."/>
            <person name="Chaudhuri R.R."/>
            <person name="La Ragione R."/>
            <person name="Hildebrand F."/>
            <person name="Pallen M.J."/>
        </authorList>
    </citation>
    <scope>NUCLEOTIDE SEQUENCE</scope>
    <source>
        <strain evidence="9">ChiW7-2402</strain>
    </source>
</reference>
<dbReference type="GO" id="GO:0003887">
    <property type="term" value="F:DNA-directed DNA polymerase activity"/>
    <property type="evidence" value="ECO:0007669"/>
    <property type="project" value="UniProtKB-KW"/>
</dbReference>
<dbReference type="SUPFAM" id="SSF52540">
    <property type="entry name" value="P-loop containing nucleoside triphosphate hydrolases"/>
    <property type="match status" value="1"/>
</dbReference>
<dbReference type="EMBL" id="DXBB01000113">
    <property type="protein sequence ID" value="HIZ73463.1"/>
    <property type="molecule type" value="Genomic_DNA"/>
</dbReference>
<sequence>MKFTQLTQSLKEKIEPVYLIEGEEAYFRDHAVRAIREACGITQPLLNDVRAEGEALKGGLPAFRDSLYVLPFLDERRLVRVYEFYPTEREWEILKPYAEKPCPSTVLLIVNAGKKAGAADLKKKAGITFVDCGRESEEMLSRWLFGLVRRQGVAIDTDAAELLVSYCARDAARMRLEVEKLVPLSEGRITSALVKEYVAKDVEYKIYELTQAASRRDFSAFSEIASDLMLKGMDENGVLTALTSHFRTLTEVSRMTGSDKEISSILGIKPFAVQKDRQLLSRLGKEKVAALYQELFSLLAASRSGAYTKTGAYDAAVAKIFFA</sequence>
<dbReference type="GO" id="GO:0003677">
    <property type="term" value="F:DNA binding"/>
    <property type="evidence" value="ECO:0007669"/>
    <property type="project" value="InterPro"/>
</dbReference>
<evidence type="ECO:0000256" key="3">
    <source>
        <dbReference type="ARBA" id="ARBA00022695"/>
    </source>
</evidence>
<dbReference type="InterPro" id="IPR048466">
    <property type="entry name" value="DNA_pol3_delta-like_C"/>
</dbReference>
<dbReference type="Gene3D" id="1.20.272.10">
    <property type="match status" value="1"/>
</dbReference>
<dbReference type="AlphaFoldDB" id="A0A9D2K0M9"/>
<evidence type="ECO:0000256" key="5">
    <source>
        <dbReference type="ARBA" id="ARBA00022932"/>
    </source>
</evidence>
<dbReference type="NCBIfam" id="TIGR01128">
    <property type="entry name" value="holA"/>
    <property type="match status" value="1"/>
</dbReference>
<evidence type="ECO:0000256" key="7">
    <source>
        <dbReference type="ARBA" id="ARBA00049244"/>
    </source>
</evidence>
<dbReference type="InterPro" id="IPR027417">
    <property type="entry name" value="P-loop_NTPase"/>
</dbReference>
<accession>A0A9D2K0M9</accession>
<evidence type="ECO:0000256" key="6">
    <source>
        <dbReference type="ARBA" id="ARBA00034754"/>
    </source>
</evidence>
<feature type="domain" description="DNA polymerase III delta subunit-like C-terminal" evidence="8">
    <location>
        <begin position="204"/>
        <end position="314"/>
    </location>
</feature>
<keyword evidence="4" id="KW-0235">DNA replication</keyword>
<dbReference type="InterPro" id="IPR008921">
    <property type="entry name" value="DNA_pol3_clamp-load_cplx_C"/>
</dbReference>
<evidence type="ECO:0000256" key="1">
    <source>
        <dbReference type="ARBA" id="ARBA00012417"/>
    </source>
</evidence>
<comment type="similarity">
    <text evidence="6">Belongs to the DNA polymerase HolA subunit family.</text>
</comment>
<dbReference type="Gene3D" id="3.40.50.300">
    <property type="entry name" value="P-loop containing nucleotide triphosphate hydrolases"/>
    <property type="match status" value="1"/>
</dbReference>
<evidence type="ECO:0000313" key="10">
    <source>
        <dbReference type="Proteomes" id="UP000824102"/>
    </source>
</evidence>
<name>A0A9D2K0M9_9FIRM</name>
<keyword evidence="3 9" id="KW-0548">Nucleotidyltransferase</keyword>
<dbReference type="Proteomes" id="UP000824102">
    <property type="component" value="Unassembled WGS sequence"/>
</dbReference>
<evidence type="ECO:0000256" key="2">
    <source>
        <dbReference type="ARBA" id="ARBA00022679"/>
    </source>
</evidence>
<reference evidence="9" key="2">
    <citation type="submission" date="2021-04" db="EMBL/GenBank/DDBJ databases">
        <authorList>
            <person name="Gilroy R."/>
        </authorList>
    </citation>
    <scope>NUCLEOTIDE SEQUENCE</scope>
    <source>
        <strain evidence="9">ChiW7-2402</strain>
    </source>
</reference>
<comment type="catalytic activity">
    <reaction evidence="7">
        <text>DNA(n) + a 2'-deoxyribonucleoside 5'-triphosphate = DNA(n+1) + diphosphate</text>
        <dbReference type="Rhea" id="RHEA:22508"/>
        <dbReference type="Rhea" id="RHEA-COMP:17339"/>
        <dbReference type="Rhea" id="RHEA-COMP:17340"/>
        <dbReference type="ChEBI" id="CHEBI:33019"/>
        <dbReference type="ChEBI" id="CHEBI:61560"/>
        <dbReference type="ChEBI" id="CHEBI:173112"/>
        <dbReference type="EC" id="2.7.7.7"/>
    </reaction>
</comment>
<dbReference type="SUPFAM" id="SSF48019">
    <property type="entry name" value="post-AAA+ oligomerization domain-like"/>
    <property type="match status" value="1"/>
</dbReference>
<dbReference type="Pfam" id="PF21694">
    <property type="entry name" value="DNA_pol3_delta_C"/>
    <property type="match status" value="1"/>
</dbReference>
<dbReference type="Gene3D" id="1.10.8.60">
    <property type="match status" value="1"/>
</dbReference>
<dbReference type="GO" id="GO:0009360">
    <property type="term" value="C:DNA polymerase III complex"/>
    <property type="evidence" value="ECO:0007669"/>
    <property type="project" value="TreeGrafter"/>
</dbReference>